<evidence type="ECO:0000313" key="2">
    <source>
        <dbReference type="Proteomes" id="UP000442533"/>
    </source>
</evidence>
<name>A0A844H6T0_9RHOB</name>
<proteinExistence type="predicted"/>
<protein>
    <submittedName>
        <fullName evidence="1">Uncharacterized protein</fullName>
    </submittedName>
</protein>
<reference evidence="1 2" key="1">
    <citation type="submission" date="2019-11" db="EMBL/GenBank/DDBJ databases">
        <authorList>
            <person name="Dong K."/>
        </authorList>
    </citation>
    <scope>NUCLEOTIDE SEQUENCE [LARGE SCALE GENOMIC DNA]</scope>
    <source>
        <strain evidence="1 2">JCM 17370</strain>
    </source>
</reference>
<dbReference type="Proteomes" id="UP000442533">
    <property type="component" value="Unassembled WGS sequence"/>
</dbReference>
<dbReference type="AlphaFoldDB" id="A0A844H6T0"/>
<dbReference type="EMBL" id="WMIF01000014">
    <property type="protein sequence ID" value="MTH35140.1"/>
    <property type="molecule type" value="Genomic_DNA"/>
</dbReference>
<evidence type="ECO:0000313" key="1">
    <source>
        <dbReference type="EMBL" id="MTH35140.1"/>
    </source>
</evidence>
<organism evidence="1 2">
    <name type="scientific">Paracoccus limosus</name>
    <dbReference type="NCBI Taxonomy" id="913252"/>
    <lineage>
        <taxon>Bacteria</taxon>
        <taxon>Pseudomonadati</taxon>
        <taxon>Pseudomonadota</taxon>
        <taxon>Alphaproteobacteria</taxon>
        <taxon>Rhodobacterales</taxon>
        <taxon>Paracoccaceae</taxon>
        <taxon>Paracoccus</taxon>
    </lineage>
</organism>
<comment type="caution">
    <text evidence="1">The sequence shown here is derived from an EMBL/GenBank/DDBJ whole genome shotgun (WGS) entry which is preliminary data.</text>
</comment>
<accession>A0A844H6T0</accession>
<keyword evidence="2" id="KW-1185">Reference proteome</keyword>
<gene>
    <name evidence="1" type="ORF">GL279_11055</name>
</gene>
<sequence length="274" mass="31023">MAEALIFDQKSRFDSGLSRAGLLPCSRQPGMTMDQAAKLAVFQAQVQNARSLKTALRQVHRCVNDALRSNDQARVSAFTKTYALLFCSWAEANFSKIIHTPYGFEIDEIEQIQRAKSDGIAAAWKKAVDLGLRHLDAKRGSFQPNTKRKLFEVIDLHVFDPSLFRNKLAHGQWTVALNRQNDSVQAERTAQIAAMDVVKVSSWIRGHELMAEAVEALIESPRKAFMRDWYQYVVELEANIIGAEQRNLQQHIQNLIDKDARTGARAKRLRTDNS</sequence>